<dbReference type="InterPro" id="IPR014729">
    <property type="entry name" value="Rossmann-like_a/b/a_fold"/>
</dbReference>
<evidence type="ECO:0000256" key="1">
    <source>
        <dbReference type="ARBA" id="ARBA00008791"/>
    </source>
</evidence>
<dbReference type="Proteomes" id="UP000198397">
    <property type="component" value="Unassembled WGS sequence"/>
</dbReference>
<dbReference type="InterPro" id="IPR006016">
    <property type="entry name" value="UspA"/>
</dbReference>
<sequence>MTYLVATDGSAVSDLAIEHAAVDAAKRELGLEIIHVLQPHAEIVDGELVLPGGAKAAERGERVLSEAARVAEEHAEQYGSLPSVATELRGGSPAETIAKYAVEADVERIYVGHRGKAADRDPRVGSVAKTVVDKSSVPVVIVK</sequence>
<dbReference type="Gene3D" id="3.40.50.620">
    <property type="entry name" value="HUPs"/>
    <property type="match status" value="1"/>
</dbReference>
<dbReference type="AlphaFoldDB" id="A0A238VD00"/>
<evidence type="ECO:0000313" key="3">
    <source>
        <dbReference type="EMBL" id="SNR32038.1"/>
    </source>
</evidence>
<dbReference type="PANTHER" id="PTHR46268">
    <property type="entry name" value="STRESS RESPONSE PROTEIN NHAX"/>
    <property type="match status" value="1"/>
</dbReference>
<dbReference type="InterPro" id="IPR006015">
    <property type="entry name" value="Universal_stress_UspA"/>
</dbReference>
<protein>
    <submittedName>
        <fullName evidence="3">Nucleotide-binding universal stress protein, UspA family</fullName>
    </submittedName>
</protein>
<proteinExistence type="inferred from homology"/>
<accession>A0A238VD00</accession>
<gene>
    <name evidence="3" type="ORF">SAMN06264855_102259</name>
</gene>
<evidence type="ECO:0000313" key="4">
    <source>
        <dbReference type="Proteomes" id="UP000198397"/>
    </source>
</evidence>
<evidence type="ECO:0000259" key="2">
    <source>
        <dbReference type="Pfam" id="PF00582"/>
    </source>
</evidence>
<dbReference type="PANTHER" id="PTHR46268:SF6">
    <property type="entry name" value="UNIVERSAL STRESS PROTEIN UP12"/>
    <property type="match status" value="1"/>
</dbReference>
<comment type="similarity">
    <text evidence="1">Belongs to the universal stress protein A family.</text>
</comment>
<keyword evidence="4" id="KW-1185">Reference proteome</keyword>
<reference evidence="3 4" key="1">
    <citation type="submission" date="2017-06" db="EMBL/GenBank/DDBJ databases">
        <authorList>
            <person name="Kim H.J."/>
            <person name="Triplett B.A."/>
        </authorList>
    </citation>
    <scope>NUCLEOTIDE SEQUENCE [LARGE SCALE GENOMIC DNA]</scope>
    <source>
        <strain evidence="3 4">DSM 8800</strain>
    </source>
</reference>
<name>A0A238VD00_HALVU</name>
<dbReference type="RefSeq" id="WP_089383706.1">
    <property type="nucleotide sequence ID" value="NZ_FZNQ01000002.1"/>
</dbReference>
<feature type="domain" description="UspA" evidence="2">
    <location>
        <begin position="4"/>
        <end position="143"/>
    </location>
</feature>
<dbReference type="OrthoDB" id="14880at2157"/>
<dbReference type="PRINTS" id="PR01438">
    <property type="entry name" value="UNVRSLSTRESS"/>
</dbReference>
<dbReference type="SUPFAM" id="SSF52402">
    <property type="entry name" value="Adenine nucleotide alpha hydrolases-like"/>
    <property type="match status" value="1"/>
</dbReference>
<dbReference type="EMBL" id="FZNQ01000002">
    <property type="protein sequence ID" value="SNR32038.1"/>
    <property type="molecule type" value="Genomic_DNA"/>
</dbReference>
<dbReference type="Pfam" id="PF00582">
    <property type="entry name" value="Usp"/>
    <property type="match status" value="1"/>
</dbReference>
<dbReference type="CDD" id="cd00293">
    <property type="entry name" value="USP-like"/>
    <property type="match status" value="1"/>
</dbReference>
<organism evidence="3 4">
    <name type="scientific">Halorubrum vacuolatum</name>
    <name type="common">Natronobacterium vacuolatum</name>
    <dbReference type="NCBI Taxonomy" id="63740"/>
    <lineage>
        <taxon>Archaea</taxon>
        <taxon>Methanobacteriati</taxon>
        <taxon>Methanobacteriota</taxon>
        <taxon>Stenosarchaea group</taxon>
        <taxon>Halobacteria</taxon>
        <taxon>Halobacteriales</taxon>
        <taxon>Haloferacaceae</taxon>
        <taxon>Halorubrum</taxon>
    </lineage>
</organism>